<dbReference type="PANTHER" id="PTHR37946">
    <property type="entry name" value="SLL1969 PROTEIN"/>
    <property type="match status" value="1"/>
</dbReference>
<dbReference type="PANTHER" id="PTHR37946:SF1">
    <property type="entry name" value="SLL1969 PROTEIN"/>
    <property type="match status" value="1"/>
</dbReference>
<dbReference type="GO" id="GO:0016787">
    <property type="term" value="F:hydrolase activity"/>
    <property type="evidence" value="ECO:0007669"/>
    <property type="project" value="UniProtKB-KW"/>
</dbReference>
<dbReference type="SUPFAM" id="SSF53474">
    <property type="entry name" value="alpha/beta-Hydrolases"/>
    <property type="match status" value="1"/>
</dbReference>
<evidence type="ECO:0000259" key="2">
    <source>
        <dbReference type="Pfam" id="PF12697"/>
    </source>
</evidence>
<accession>A0ABT7LG56</accession>
<protein>
    <submittedName>
        <fullName evidence="3">Alpha/beta fold hydrolase</fullName>
    </submittedName>
</protein>
<keyword evidence="4" id="KW-1185">Reference proteome</keyword>
<keyword evidence="1" id="KW-0472">Membrane</keyword>
<name>A0ABT7LG56_9BURK</name>
<keyword evidence="1" id="KW-1133">Transmembrane helix</keyword>
<comment type="caution">
    <text evidence="3">The sequence shown here is derived from an EMBL/GenBank/DDBJ whole genome shotgun (WGS) entry which is preliminary data.</text>
</comment>
<gene>
    <name evidence="3" type="ORF">QRD43_05820</name>
</gene>
<keyword evidence="3" id="KW-0378">Hydrolase</keyword>
<reference evidence="3 4" key="1">
    <citation type="submission" date="2023-06" db="EMBL/GenBank/DDBJ databases">
        <title>Pelomonas sp. APW6 16S ribosomal RNA gene genome sequencing and assembly.</title>
        <authorList>
            <person name="Woo H."/>
        </authorList>
    </citation>
    <scope>NUCLEOTIDE SEQUENCE [LARGE SCALE GENOMIC DNA]</scope>
    <source>
        <strain evidence="3 4">APW6</strain>
    </source>
</reference>
<feature type="transmembrane region" description="Helical" evidence="1">
    <location>
        <begin position="9"/>
        <end position="27"/>
    </location>
</feature>
<organism evidence="3 4">
    <name type="scientific">Roseateles subflavus</name>
    <dbReference type="NCBI Taxonomy" id="3053353"/>
    <lineage>
        <taxon>Bacteria</taxon>
        <taxon>Pseudomonadati</taxon>
        <taxon>Pseudomonadota</taxon>
        <taxon>Betaproteobacteria</taxon>
        <taxon>Burkholderiales</taxon>
        <taxon>Sphaerotilaceae</taxon>
        <taxon>Roseateles</taxon>
    </lineage>
</organism>
<dbReference type="InterPro" id="IPR000073">
    <property type="entry name" value="AB_hydrolase_1"/>
</dbReference>
<dbReference type="Gene3D" id="3.40.50.1820">
    <property type="entry name" value="alpha/beta hydrolase"/>
    <property type="match status" value="1"/>
</dbReference>
<evidence type="ECO:0000256" key="1">
    <source>
        <dbReference type="SAM" id="Phobius"/>
    </source>
</evidence>
<evidence type="ECO:0000313" key="3">
    <source>
        <dbReference type="EMBL" id="MDL5031419.1"/>
    </source>
</evidence>
<proteinExistence type="predicted"/>
<dbReference type="Pfam" id="PF12697">
    <property type="entry name" value="Abhydrolase_6"/>
    <property type="match status" value="1"/>
</dbReference>
<keyword evidence="1" id="KW-0812">Transmembrane</keyword>
<sequence length="301" mass="33183">MSNARQQQLLILVRLLMGVLLALWGYRHWGAPGALLMGGVGLFGWVLLVLPAFLLVRRLPRPDGQPMPTLGQCLHAAAREWWAYERVFSWQQPWRESAVPDRCPPGARGRRGVLLLHGFRCNRGLWQGWARRLDEEGVPHVALSLSPPFASIDAYAEQIEAAVRALEAATGQPPVVVAHSMGGLALRAWRRATQSPPARLHHVFTLGTPHAGTLMAQLSGAVNARQMRARSEWLQALAESESVSWWRQFTCVYSCCDQVVCPSVLAVLPEARTLFVPAAGHLQLVFEPAVMAAVMGSVCER</sequence>
<feature type="transmembrane region" description="Helical" evidence="1">
    <location>
        <begin position="33"/>
        <end position="56"/>
    </location>
</feature>
<evidence type="ECO:0000313" key="4">
    <source>
        <dbReference type="Proteomes" id="UP001238603"/>
    </source>
</evidence>
<feature type="domain" description="AB hydrolase-1" evidence="2">
    <location>
        <begin position="113"/>
        <end position="241"/>
    </location>
</feature>
<dbReference type="Proteomes" id="UP001238603">
    <property type="component" value="Unassembled WGS sequence"/>
</dbReference>
<dbReference type="RefSeq" id="WP_285981552.1">
    <property type="nucleotide sequence ID" value="NZ_JASVDS010000002.1"/>
</dbReference>
<dbReference type="InterPro" id="IPR029058">
    <property type="entry name" value="AB_hydrolase_fold"/>
</dbReference>
<dbReference type="EMBL" id="JASVDS010000002">
    <property type="protein sequence ID" value="MDL5031419.1"/>
    <property type="molecule type" value="Genomic_DNA"/>
</dbReference>